<reference evidence="1 2" key="1">
    <citation type="submission" date="2020-07" db="EMBL/GenBank/DDBJ databases">
        <title>Sequencing the genomes of 1000 actinobacteria strains.</title>
        <authorList>
            <person name="Klenk H.-P."/>
        </authorList>
    </citation>
    <scope>NUCLEOTIDE SEQUENCE [LARGE SCALE GENOMIC DNA]</scope>
    <source>
        <strain evidence="1 2">DSM 17380</strain>
    </source>
</reference>
<proteinExistence type="predicted"/>
<dbReference type="AlphaFoldDB" id="A0A852RAB8"/>
<evidence type="ECO:0008006" key="3">
    <source>
        <dbReference type="Google" id="ProtNLM"/>
    </source>
</evidence>
<accession>A0A852RAB8</accession>
<protein>
    <recommendedName>
        <fullName evidence="3">Asp23/Gls24 family envelope stress response protein</fullName>
    </recommendedName>
</protein>
<gene>
    <name evidence="1" type="ORF">BJ960_000643</name>
</gene>
<comment type="caution">
    <text evidence="1">The sequence shown here is derived from an EMBL/GenBank/DDBJ whole genome shotgun (WGS) entry which is preliminary data.</text>
</comment>
<keyword evidence="2" id="KW-1185">Reference proteome</keyword>
<evidence type="ECO:0000313" key="1">
    <source>
        <dbReference type="EMBL" id="NYD25840.1"/>
    </source>
</evidence>
<organism evidence="1 2">
    <name type="scientific">Leucobacter aridicollis</name>
    <dbReference type="NCBI Taxonomy" id="283878"/>
    <lineage>
        <taxon>Bacteria</taxon>
        <taxon>Bacillati</taxon>
        <taxon>Actinomycetota</taxon>
        <taxon>Actinomycetes</taxon>
        <taxon>Micrococcales</taxon>
        <taxon>Microbacteriaceae</taxon>
        <taxon>Leucobacter</taxon>
    </lineage>
</organism>
<sequence>MNMSDHRALLGLRPEDLDGVTIEELSEYLDRERTPPDPRIEASAGCQRALDALQRIGELSPLLLDADAAAEPPAQDSWVQGVLAGIALDVHAGRRIPIAVDSPAADAGITEGALRGLIRRAERAAPGTLIGKCTFVGDITEPTAPVRVTIELSVPYGAAIHAAADAVRQEIRSLVTTHTTVALTDVDIIVRDVQPVNPQTVENT</sequence>
<dbReference type="EMBL" id="JACCBD010000001">
    <property type="protein sequence ID" value="NYD25840.1"/>
    <property type="molecule type" value="Genomic_DNA"/>
</dbReference>
<dbReference type="RefSeq" id="WP_237463620.1">
    <property type="nucleotide sequence ID" value="NZ_JACCBD010000001.1"/>
</dbReference>
<name>A0A852RAB8_9MICO</name>
<evidence type="ECO:0000313" key="2">
    <source>
        <dbReference type="Proteomes" id="UP000586095"/>
    </source>
</evidence>
<dbReference type="Proteomes" id="UP000586095">
    <property type="component" value="Unassembled WGS sequence"/>
</dbReference>